<feature type="compositionally biased region" description="Basic and acidic residues" evidence="1">
    <location>
        <begin position="163"/>
        <end position="175"/>
    </location>
</feature>
<feature type="region of interest" description="Disordered" evidence="1">
    <location>
        <begin position="122"/>
        <end position="175"/>
    </location>
</feature>
<reference evidence="2" key="1">
    <citation type="submission" date="2020-03" db="EMBL/GenBank/DDBJ databases">
        <title>The deep terrestrial virosphere.</title>
        <authorList>
            <person name="Holmfeldt K."/>
            <person name="Nilsson E."/>
            <person name="Simone D."/>
            <person name="Lopez-Fernandez M."/>
            <person name="Wu X."/>
            <person name="de Brujin I."/>
            <person name="Lundin D."/>
            <person name="Andersson A."/>
            <person name="Bertilsson S."/>
            <person name="Dopson M."/>
        </authorList>
    </citation>
    <scope>NUCLEOTIDE SEQUENCE</scope>
    <source>
        <strain evidence="2">MM415A01399</strain>
    </source>
</reference>
<name>A0A6M3K6K5_9ZZZZ</name>
<protein>
    <submittedName>
        <fullName evidence="2">Uncharacterized protein</fullName>
    </submittedName>
</protein>
<organism evidence="2">
    <name type="scientific">viral metagenome</name>
    <dbReference type="NCBI Taxonomy" id="1070528"/>
    <lineage>
        <taxon>unclassified sequences</taxon>
        <taxon>metagenomes</taxon>
        <taxon>organismal metagenomes</taxon>
    </lineage>
</organism>
<feature type="compositionally biased region" description="Low complexity" evidence="1">
    <location>
        <begin position="136"/>
        <end position="158"/>
    </location>
</feature>
<sequence>MGWGSILFRFATTVVGAALGTLVAPGVGTAIGAGIGSGYGALHEGASLGEAAISAGTAAVGGYYGGQAFSDWASPSYVDPFEAALRVAPSATVATTSLGIGDLAKYAVGALTLANVASSLTQAPEPPAASPYTYQPSEPAPASATTLPPTPPTGELTPIAPEMESRTEELPARLREPTTEDIDIMNARERERQAAFNEQRASEELKKIQLLGARDINLSPATRESEPTTALERLYGIQKTPGRAIHAYP</sequence>
<evidence type="ECO:0000256" key="1">
    <source>
        <dbReference type="SAM" id="MobiDB-lite"/>
    </source>
</evidence>
<evidence type="ECO:0000313" key="2">
    <source>
        <dbReference type="EMBL" id="QJA76935.1"/>
    </source>
</evidence>
<proteinExistence type="predicted"/>
<dbReference type="AlphaFoldDB" id="A0A6M3K6K5"/>
<dbReference type="EMBL" id="MT142253">
    <property type="protein sequence ID" value="QJA76935.1"/>
    <property type="molecule type" value="Genomic_DNA"/>
</dbReference>
<accession>A0A6M3K6K5</accession>
<gene>
    <name evidence="2" type="ORF">MM415A01399_0013</name>
</gene>